<feature type="compositionally biased region" description="Gly residues" evidence="10">
    <location>
        <begin position="63"/>
        <end position="72"/>
    </location>
</feature>
<evidence type="ECO:0000256" key="11">
    <source>
        <dbReference type="SAM" id="Phobius"/>
    </source>
</evidence>
<dbReference type="SMART" id="SM00382">
    <property type="entry name" value="AAA"/>
    <property type="match status" value="2"/>
</dbReference>
<dbReference type="SUPFAM" id="SSF52540">
    <property type="entry name" value="P-loop containing nucleoside triphosphate hydrolases"/>
    <property type="match status" value="2"/>
</dbReference>
<keyword evidence="4 11" id="KW-0812">Transmembrane</keyword>
<keyword evidence="8 11" id="KW-1133">Transmembrane helix</keyword>
<dbReference type="GO" id="GO:1990961">
    <property type="term" value="P:xenobiotic detoxification by transmembrane export across the plasma membrane"/>
    <property type="evidence" value="ECO:0007669"/>
    <property type="project" value="UniProtKB-ARBA"/>
</dbReference>
<dbReference type="InterPro" id="IPR027417">
    <property type="entry name" value="P-loop_NTPase"/>
</dbReference>
<feature type="transmembrane region" description="Helical" evidence="11">
    <location>
        <begin position="699"/>
        <end position="719"/>
    </location>
</feature>
<dbReference type="InterPro" id="IPR003439">
    <property type="entry name" value="ABC_transporter-like_ATP-bd"/>
</dbReference>
<dbReference type="InterPro" id="IPR003593">
    <property type="entry name" value="AAA+_ATPase"/>
</dbReference>
<keyword evidence="14" id="KW-1185">Reference proteome</keyword>
<organism evidence="13 14">
    <name type="scientific">Pachysolen tannophilus NRRL Y-2460</name>
    <dbReference type="NCBI Taxonomy" id="669874"/>
    <lineage>
        <taxon>Eukaryota</taxon>
        <taxon>Fungi</taxon>
        <taxon>Dikarya</taxon>
        <taxon>Ascomycota</taxon>
        <taxon>Saccharomycotina</taxon>
        <taxon>Pichiomycetes</taxon>
        <taxon>Pachysolenaceae</taxon>
        <taxon>Pachysolen</taxon>
    </lineage>
</organism>
<dbReference type="Pfam" id="PF00005">
    <property type="entry name" value="ABC_tran"/>
    <property type="match status" value="2"/>
</dbReference>
<evidence type="ECO:0000256" key="3">
    <source>
        <dbReference type="ARBA" id="ARBA00022448"/>
    </source>
</evidence>
<dbReference type="InterPro" id="IPR034001">
    <property type="entry name" value="ABCG_PDR_1"/>
</dbReference>
<feature type="transmembrane region" description="Helical" evidence="11">
    <location>
        <begin position="1357"/>
        <end position="1378"/>
    </location>
</feature>
<dbReference type="PANTHER" id="PTHR19241">
    <property type="entry name" value="ATP-BINDING CASSETTE TRANSPORTER"/>
    <property type="match status" value="1"/>
</dbReference>
<feature type="transmembrane region" description="Helical" evidence="11">
    <location>
        <begin position="1270"/>
        <end position="1290"/>
    </location>
</feature>
<dbReference type="GO" id="GO:0016020">
    <property type="term" value="C:membrane"/>
    <property type="evidence" value="ECO:0007669"/>
    <property type="project" value="UniProtKB-SubCell"/>
</dbReference>
<feature type="transmembrane region" description="Helical" evidence="11">
    <location>
        <begin position="594"/>
        <end position="613"/>
    </location>
</feature>
<proteinExistence type="inferred from homology"/>
<feature type="transmembrane region" description="Helical" evidence="11">
    <location>
        <begin position="666"/>
        <end position="687"/>
    </location>
</feature>
<keyword evidence="7" id="KW-0067">ATP-binding</keyword>
<feature type="transmembrane region" description="Helical" evidence="11">
    <location>
        <begin position="557"/>
        <end position="578"/>
    </location>
</feature>
<keyword evidence="5" id="KW-0677">Repeat</keyword>
<feature type="transmembrane region" description="Helical" evidence="11">
    <location>
        <begin position="1508"/>
        <end position="1529"/>
    </location>
</feature>
<keyword evidence="6" id="KW-0547">Nucleotide-binding</keyword>
<evidence type="ECO:0000313" key="14">
    <source>
        <dbReference type="Proteomes" id="UP000094236"/>
    </source>
</evidence>
<feature type="transmembrane region" description="Helical" evidence="11">
    <location>
        <begin position="634"/>
        <end position="660"/>
    </location>
</feature>
<dbReference type="GO" id="GO:0140359">
    <property type="term" value="F:ABC-type transporter activity"/>
    <property type="evidence" value="ECO:0007669"/>
    <property type="project" value="InterPro"/>
</dbReference>
<feature type="compositionally biased region" description="Basic and acidic residues" evidence="10">
    <location>
        <begin position="871"/>
        <end position="883"/>
    </location>
</feature>
<evidence type="ECO:0000256" key="5">
    <source>
        <dbReference type="ARBA" id="ARBA00022737"/>
    </source>
</evidence>
<keyword evidence="3" id="KW-0813">Transport</keyword>
<reference evidence="14" key="1">
    <citation type="submission" date="2016-05" db="EMBL/GenBank/DDBJ databases">
        <title>Comparative genomics of biotechnologically important yeasts.</title>
        <authorList>
            <consortium name="DOE Joint Genome Institute"/>
            <person name="Riley R."/>
            <person name="Haridas S."/>
            <person name="Wolfe K.H."/>
            <person name="Lopes M.R."/>
            <person name="Hittinger C.T."/>
            <person name="Goker M."/>
            <person name="Salamov A."/>
            <person name="Wisecaver J."/>
            <person name="Long T.M."/>
            <person name="Aerts A.L."/>
            <person name="Barry K."/>
            <person name="Choi C."/>
            <person name="Clum A."/>
            <person name="Coughlan A.Y."/>
            <person name="Deshpande S."/>
            <person name="Douglass A.P."/>
            <person name="Hanson S.J."/>
            <person name="Klenk H.-P."/>
            <person name="Labutti K."/>
            <person name="Lapidus A."/>
            <person name="Lindquist E."/>
            <person name="Lipzen A."/>
            <person name="Meier-Kolthoff J.P."/>
            <person name="Ohm R.A."/>
            <person name="Otillar R.P."/>
            <person name="Pangilinan J."/>
            <person name="Peng Y."/>
            <person name="Rokas A."/>
            <person name="Rosa C.A."/>
            <person name="Scheuner C."/>
            <person name="Sibirny A.A."/>
            <person name="Slot J.C."/>
            <person name="Stielow J.B."/>
            <person name="Sun H."/>
            <person name="Kurtzman C.P."/>
            <person name="Blackwell M."/>
            <person name="Grigoriev I.V."/>
            <person name="Jeffries T.W."/>
        </authorList>
    </citation>
    <scope>NUCLEOTIDE SEQUENCE [LARGE SCALE GENOMIC DNA]</scope>
    <source>
        <strain evidence="14">NRRL Y-2460</strain>
    </source>
</reference>
<feature type="compositionally biased region" description="Basic and acidic residues" evidence="10">
    <location>
        <begin position="25"/>
        <end position="34"/>
    </location>
</feature>
<dbReference type="PROSITE" id="PS50893">
    <property type="entry name" value="ABC_TRANSPORTER_2"/>
    <property type="match status" value="2"/>
</dbReference>
<comment type="subcellular location">
    <subcellularLocation>
        <location evidence="1">Membrane</location>
        <topology evidence="1">Multi-pass membrane protein</topology>
    </subcellularLocation>
</comment>
<evidence type="ECO:0000256" key="9">
    <source>
        <dbReference type="ARBA" id="ARBA00023136"/>
    </source>
</evidence>
<dbReference type="Pfam" id="PF06422">
    <property type="entry name" value="PDR_CDR"/>
    <property type="match status" value="1"/>
</dbReference>
<dbReference type="InterPro" id="IPR043926">
    <property type="entry name" value="ABCG_dom"/>
</dbReference>
<feature type="compositionally biased region" description="Acidic residues" evidence="10">
    <location>
        <begin position="75"/>
        <end position="92"/>
    </location>
</feature>
<dbReference type="FunFam" id="3.40.50.300:FF:000054">
    <property type="entry name" value="ABC multidrug transporter atrF"/>
    <property type="match status" value="1"/>
</dbReference>
<feature type="domain" description="ABC transporter" evidence="12">
    <location>
        <begin position="908"/>
        <end position="1148"/>
    </location>
</feature>
<evidence type="ECO:0000256" key="7">
    <source>
        <dbReference type="ARBA" id="ARBA00022840"/>
    </source>
</evidence>
<dbReference type="InterPro" id="IPR013525">
    <property type="entry name" value="ABC2_TM"/>
</dbReference>
<dbReference type="Gene3D" id="3.40.50.300">
    <property type="entry name" value="P-loop containing nucleotide triphosphate hydrolases"/>
    <property type="match status" value="2"/>
</dbReference>
<dbReference type="InterPro" id="IPR010929">
    <property type="entry name" value="PDR_CDR_ABC"/>
</dbReference>
<dbReference type="CDD" id="cd03233">
    <property type="entry name" value="ABCG_PDR_domain1"/>
    <property type="match status" value="1"/>
</dbReference>
<sequence>MSAPMEYNQGSGETSESNGKSSDTYSEKDVDSFRGPDTLGGGGNGGGGHGGFRGTFRGRVSHGSGGVEGTIGDGEYMEDDDEGAEADADADAEATSLGHYRGDALTRLSTLSKTLSHMTAKDMNNFVIDKNDFDLQELLALLAGKAEEQGIQFKEIGVEMSDVSVLGVDDSTSVVVTAGDIAMGPFLGLQKLFSRGKNDAKKEKKTGDDKYRKILRNINCLVNPGEMCLVLGRPGAGCSSFLKVVAGENEQFVKVNGDITYNNISQPEMMKNFKKDVIYNPELDVHFPFLTVNQTLRFAIGCRTPSIRVDNISREKYITTMRDLWCTVFGLTHTLNTRVGNDFVRGVSGGERKRVSIAEAMATQGKIFCWDNATRGLDASTALEYSQAIRTSTNLSKISSFVTIYQAGENIYEKFDKVTVLYQGRQVYFGPATDAKSYFENMGFECPARQSTAEFLTAVTDPIGRFPKPGFENKVPKTAAEFEEYWLNSNEYHQLMRDIQDKRAKVSPDETKEAFVKSKQQEKMKYQRSTSRYTINFFMQLKLCTIRGFQKIINDRSYTVTTVAAAIIQSLIVGSLYWKTPSSTEGAFGRGGCMFYSCLYFSLMGLTEMPTVFSDRPILLKQKGYSFYHPSAEILSETVTLTPIKFLSVVCFGLIVYFLADLKVDAGAFFTYILFVNLNAQVVSAMFKMLAAFCSTISAANAVSGVMMLSTILYSSYMIQRPSMVPWFKWFSYMNPVLFGFEAIITTEFHGRHMECQSDLLVPSGTGYENVSSANQVCAFTGSDGSTVVDGDTFVYVSYTYKFWHVWRNFGILCCFWIGFITINCILTELLKQSKGGGDHLSFIRGARIPDTILNPADVAPSSDVENGPLSEKDTTENEVDNAKKPVSKAVAEDGERLLGSDEIFMWQHVDYVIPYKGSTRKLLDDIQGYVKPGTLTALMGESGAGKTTLLNTLSQRNEVGVITGDILVNGRSVDNSFQRRTGYVQQQDLHIAELTVRESLRFAARLRRPLSVPDAEKMEYVEEIINILQMQDYADAVAGDPGYGLNVEQRKKLSIATELVAKPDLLLFLDEPTSGLDSQSAWAIVQLLRSLANAGQAILCTIHQPSATLFEQFDRLLLLRKGGQTVYFGDIGKNSETILSYFERNGARHCEPHENPAEYILEAIGAGATAAVQENWYEKWTQSKEFNDTTVEVTKLIESTQASNPEESVNKNAGIYATPYWYQFRLVVTRTATQFYRDLDYIMAKFMLFLTGALLIGFSYWNLKHTRIGLQNCMFAVFISMILSAPLGNQVQARAIASRELFEVRESKSNTFHWSTLLIAQFLNEIPYSLLFSTMYFVIFYFTVQLDNNVTRSGVFWLNYSFFFQFYYVSFSLWVVYMSPDLPSANVLFSLFFNFIVSFCGVVQPEYLMVGFWTFMYKISPFTYFVQTMVSLVLHDREVHCATDELSILQPPSGETCGSYLEEYLSSNYGYVSNPDATSDCGYCAYSVADQYLDIINIKYVYRWRNVGFYCAFILFNLSAMIICYYIFRVKKYSPVSLVKPLISKVLKKRE</sequence>
<feature type="transmembrane region" description="Helical" evidence="11">
    <location>
        <begin position="1247"/>
        <end position="1264"/>
    </location>
</feature>
<evidence type="ECO:0000256" key="4">
    <source>
        <dbReference type="ARBA" id="ARBA00022692"/>
    </source>
</evidence>
<dbReference type="InterPro" id="IPR017871">
    <property type="entry name" value="ABC_transporter-like_CS"/>
</dbReference>
<name>A0A1E4TZC6_PACTA</name>
<dbReference type="InterPro" id="IPR034003">
    <property type="entry name" value="ABCG_PDR_2"/>
</dbReference>
<feature type="compositionally biased region" description="Polar residues" evidence="10">
    <location>
        <begin position="8"/>
        <end position="24"/>
    </location>
</feature>
<evidence type="ECO:0000256" key="6">
    <source>
        <dbReference type="ARBA" id="ARBA00022741"/>
    </source>
</evidence>
<dbReference type="GO" id="GO:0005524">
    <property type="term" value="F:ATP binding"/>
    <property type="evidence" value="ECO:0007669"/>
    <property type="project" value="UniProtKB-KW"/>
</dbReference>
<evidence type="ECO:0000313" key="13">
    <source>
        <dbReference type="EMBL" id="ODV97096.1"/>
    </source>
</evidence>
<feature type="region of interest" description="Disordered" evidence="10">
    <location>
        <begin position="1"/>
        <end position="92"/>
    </location>
</feature>
<feature type="compositionally biased region" description="Gly residues" evidence="10">
    <location>
        <begin position="38"/>
        <end position="53"/>
    </location>
</feature>
<evidence type="ECO:0000256" key="2">
    <source>
        <dbReference type="ARBA" id="ARBA00006012"/>
    </source>
</evidence>
<dbReference type="Pfam" id="PF01061">
    <property type="entry name" value="ABC2_membrane"/>
    <property type="match status" value="2"/>
</dbReference>
<evidence type="ECO:0000256" key="1">
    <source>
        <dbReference type="ARBA" id="ARBA00004141"/>
    </source>
</evidence>
<feature type="transmembrane region" description="Helical" evidence="11">
    <location>
        <begin position="1327"/>
        <end position="1345"/>
    </location>
</feature>
<dbReference type="Pfam" id="PF19055">
    <property type="entry name" value="ABC2_membrane_7"/>
    <property type="match status" value="1"/>
</dbReference>
<feature type="region of interest" description="Disordered" evidence="10">
    <location>
        <begin position="855"/>
        <end position="883"/>
    </location>
</feature>
<feature type="domain" description="ABC transporter" evidence="12">
    <location>
        <begin position="187"/>
        <end position="448"/>
    </location>
</feature>
<dbReference type="GO" id="GO:0016887">
    <property type="term" value="F:ATP hydrolysis activity"/>
    <property type="evidence" value="ECO:0007669"/>
    <property type="project" value="InterPro"/>
</dbReference>
<evidence type="ECO:0000256" key="10">
    <source>
        <dbReference type="SAM" id="MobiDB-lite"/>
    </source>
</evidence>
<evidence type="ECO:0000256" key="8">
    <source>
        <dbReference type="ARBA" id="ARBA00022989"/>
    </source>
</evidence>
<dbReference type="OrthoDB" id="245989at2759"/>
<keyword evidence="9 11" id="KW-0472">Membrane</keyword>
<dbReference type="Proteomes" id="UP000094236">
    <property type="component" value="Unassembled WGS sequence"/>
</dbReference>
<comment type="similarity">
    <text evidence="2">Belongs to the ABC transporter superfamily. ABCG family. PDR (TC 3.A.1.205) subfamily.</text>
</comment>
<dbReference type="EMBL" id="KV454012">
    <property type="protein sequence ID" value="ODV97096.1"/>
    <property type="molecule type" value="Genomic_DNA"/>
</dbReference>
<dbReference type="STRING" id="669874.A0A1E4TZC6"/>
<feature type="transmembrane region" description="Helical" evidence="11">
    <location>
        <begin position="1385"/>
        <end position="1405"/>
    </location>
</feature>
<dbReference type="CDD" id="cd03232">
    <property type="entry name" value="ABCG_PDR_domain2"/>
    <property type="match status" value="1"/>
</dbReference>
<evidence type="ECO:0000259" key="12">
    <source>
        <dbReference type="PROSITE" id="PS50893"/>
    </source>
</evidence>
<accession>A0A1E4TZC6</accession>
<dbReference type="PROSITE" id="PS00211">
    <property type="entry name" value="ABC_TRANSPORTER_1"/>
    <property type="match status" value="1"/>
</dbReference>
<protein>
    <recommendedName>
        <fullName evidence="12">ABC transporter domain-containing protein</fullName>
    </recommendedName>
</protein>
<gene>
    <name evidence="13" type="ORF">PACTADRAFT_48852</name>
</gene>
<feature type="transmembrane region" description="Helical" evidence="11">
    <location>
        <begin position="806"/>
        <end position="827"/>
    </location>
</feature>